<reference evidence="1" key="1">
    <citation type="submission" date="2022-06" db="EMBL/GenBank/DDBJ databases">
        <title>Draft genome sequences of Pragia fontium str. JCM24417.</title>
        <authorList>
            <person name="Wakabayashi Y."/>
            <person name="Kojima K."/>
        </authorList>
    </citation>
    <scope>NUCLEOTIDE SEQUENCE</scope>
    <source>
        <strain evidence="1">JCM 24417</strain>
    </source>
</reference>
<protein>
    <recommendedName>
        <fullName evidence="3">Pyocin immunity protein</fullName>
    </recommendedName>
</protein>
<dbReference type="RefSeq" id="WP_261821955.1">
    <property type="nucleotide sequence ID" value="NZ_BRLJ01000004.1"/>
</dbReference>
<dbReference type="EMBL" id="BRLJ01000004">
    <property type="protein sequence ID" value="GKX63347.1"/>
    <property type="molecule type" value="Genomic_DNA"/>
</dbReference>
<sequence>MTVNVAALIQSLGKTYREIIDAGLIPYITKPTGSSGDPFLNLDMAKEGIFLTFNRNDRVLVDITLTILKEKNEKYCFPNELPPPLIPEMNRTWVHNLLGKPEKVEPPKVFLKDHYGWVELYRYENPTIPTSMQISYDLQERAKYISFLPTSKVRW</sequence>
<comment type="caution">
    <text evidence="1">The sequence shown here is derived from an EMBL/GenBank/DDBJ whole genome shotgun (WGS) entry which is preliminary data.</text>
</comment>
<organism evidence="1 2">
    <name type="scientific">Pragia fontium</name>
    <dbReference type="NCBI Taxonomy" id="82985"/>
    <lineage>
        <taxon>Bacteria</taxon>
        <taxon>Pseudomonadati</taxon>
        <taxon>Pseudomonadota</taxon>
        <taxon>Gammaproteobacteria</taxon>
        <taxon>Enterobacterales</taxon>
        <taxon>Budviciaceae</taxon>
        <taxon>Pragia</taxon>
    </lineage>
</organism>
<keyword evidence="2" id="KW-1185">Reference proteome</keyword>
<evidence type="ECO:0000313" key="1">
    <source>
        <dbReference type="EMBL" id="GKX63347.1"/>
    </source>
</evidence>
<evidence type="ECO:0008006" key="3">
    <source>
        <dbReference type="Google" id="ProtNLM"/>
    </source>
</evidence>
<gene>
    <name evidence="1" type="ORF">SOASR032_19160</name>
</gene>
<dbReference type="InterPro" id="IPR045657">
    <property type="entry name" value="DUF6392"/>
</dbReference>
<accession>A0ABQ5LIB1</accession>
<evidence type="ECO:0000313" key="2">
    <source>
        <dbReference type="Proteomes" id="UP001059610"/>
    </source>
</evidence>
<dbReference type="Pfam" id="PF19929">
    <property type="entry name" value="DUF6392"/>
    <property type="match status" value="1"/>
</dbReference>
<dbReference type="Proteomes" id="UP001059610">
    <property type="component" value="Unassembled WGS sequence"/>
</dbReference>
<name>A0ABQ5LIB1_9GAMM</name>
<proteinExistence type="predicted"/>